<reference evidence="1" key="1">
    <citation type="submission" date="2022-02" db="EMBL/GenBank/DDBJ databases">
        <title>Aestuariibaculum sp., a marine bacterium isolated from sediment in Guangxi.</title>
        <authorList>
            <person name="Ying J."/>
        </authorList>
    </citation>
    <scope>NUCLEOTIDE SEQUENCE</scope>
    <source>
        <strain evidence="1">L182</strain>
    </source>
</reference>
<keyword evidence="2" id="KW-1185">Reference proteome</keyword>
<sequence length="60" mass="6747">MIGITERSFAIGEVYTGTDNGDGTVIIRIAEHSELNNDCPNSWCYQELLEVPVEYLKLID</sequence>
<dbReference type="Proteomes" id="UP001156141">
    <property type="component" value="Unassembled WGS sequence"/>
</dbReference>
<evidence type="ECO:0000313" key="1">
    <source>
        <dbReference type="EMBL" id="MCH4553564.1"/>
    </source>
</evidence>
<evidence type="ECO:0000313" key="2">
    <source>
        <dbReference type="Proteomes" id="UP001156141"/>
    </source>
</evidence>
<name>A0ABS9RN70_9FLAO</name>
<organism evidence="1 2">
    <name type="scientific">Aestuariibaculum lutulentum</name>
    <dbReference type="NCBI Taxonomy" id="2920935"/>
    <lineage>
        <taxon>Bacteria</taxon>
        <taxon>Pseudomonadati</taxon>
        <taxon>Bacteroidota</taxon>
        <taxon>Flavobacteriia</taxon>
        <taxon>Flavobacteriales</taxon>
        <taxon>Flavobacteriaceae</taxon>
    </lineage>
</organism>
<dbReference type="EMBL" id="JAKVQD010000006">
    <property type="protein sequence ID" value="MCH4553564.1"/>
    <property type="molecule type" value="Genomic_DNA"/>
</dbReference>
<proteinExistence type="predicted"/>
<comment type="caution">
    <text evidence="1">The sequence shown here is derived from an EMBL/GenBank/DDBJ whole genome shotgun (WGS) entry which is preliminary data.</text>
</comment>
<dbReference type="RefSeq" id="WP_240574644.1">
    <property type="nucleotide sequence ID" value="NZ_CP136709.1"/>
</dbReference>
<accession>A0ABS9RN70</accession>
<gene>
    <name evidence="1" type="ORF">MKW35_13125</name>
</gene>
<protein>
    <submittedName>
        <fullName evidence="1">Uncharacterized protein</fullName>
    </submittedName>
</protein>